<feature type="compositionally biased region" description="Low complexity" evidence="1">
    <location>
        <begin position="90"/>
        <end position="112"/>
    </location>
</feature>
<evidence type="ECO:0000256" key="1">
    <source>
        <dbReference type="SAM" id="MobiDB-lite"/>
    </source>
</evidence>
<dbReference type="Proteomes" id="UP000789405">
    <property type="component" value="Unassembled WGS sequence"/>
</dbReference>
<reference evidence="2" key="1">
    <citation type="submission" date="2021-06" db="EMBL/GenBank/DDBJ databases">
        <authorList>
            <person name="Kallberg Y."/>
            <person name="Tangrot J."/>
            <person name="Rosling A."/>
        </authorList>
    </citation>
    <scope>NUCLEOTIDE SEQUENCE</scope>
    <source>
        <strain evidence="2">MA453B</strain>
    </source>
</reference>
<organism evidence="2 3">
    <name type="scientific">Dentiscutata erythropus</name>
    <dbReference type="NCBI Taxonomy" id="1348616"/>
    <lineage>
        <taxon>Eukaryota</taxon>
        <taxon>Fungi</taxon>
        <taxon>Fungi incertae sedis</taxon>
        <taxon>Mucoromycota</taxon>
        <taxon>Glomeromycotina</taxon>
        <taxon>Glomeromycetes</taxon>
        <taxon>Diversisporales</taxon>
        <taxon>Gigasporaceae</taxon>
        <taxon>Dentiscutata</taxon>
    </lineage>
</organism>
<evidence type="ECO:0000313" key="2">
    <source>
        <dbReference type="EMBL" id="CAG8786945.1"/>
    </source>
</evidence>
<feature type="compositionally biased region" description="Basic and acidic residues" evidence="1">
    <location>
        <begin position="116"/>
        <end position="129"/>
    </location>
</feature>
<gene>
    <name evidence="2" type="ORF">DERYTH_LOCUS20608</name>
</gene>
<sequence>LLPMKGPRLSKILSNKTLLATTSIYSIYIQLILGYIYSNLPLPGHPTIVAALPNIPKLEDPLFKSSEAITTMNPSNNVAIEANTILEGQNNSASNNPPLNNNNKDSNDSENLASEEETKNSDEESEVLKYNEQPESLGYDLSNSDNSKRMSSEFYHNDLEESFYDLDIGKLDDDNHDKIEEILTHY</sequence>
<name>A0A9N9JNJ3_9GLOM</name>
<feature type="non-terminal residue" evidence="2">
    <location>
        <position position="186"/>
    </location>
</feature>
<keyword evidence="3" id="KW-1185">Reference proteome</keyword>
<proteinExistence type="predicted"/>
<evidence type="ECO:0000313" key="3">
    <source>
        <dbReference type="Proteomes" id="UP000789405"/>
    </source>
</evidence>
<feature type="non-terminal residue" evidence="2">
    <location>
        <position position="1"/>
    </location>
</feature>
<accession>A0A9N9JNJ3</accession>
<dbReference type="AlphaFoldDB" id="A0A9N9JNJ3"/>
<comment type="caution">
    <text evidence="2">The sequence shown here is derived from an EMBL/GenBank/DDBJ whole genome shotgun (WGS) entry which is preliminary data.</text>
</comment>
<protein>
    <submittedName>
        <fullName evidence="2">15556_t:CDS:1</fullName>
    </submittedName>
</protein>
<feature type="region of interest" description="Disordered" evidence="1">
    <location>
        <begin position="88"/>
        <end position="148"/>
    </location>
</feature>
<dbReference type="EMBL" id="CAJVPY010024591">
    <property type="protein sequence ID" value="CAG8786945.1"/>
    <property type="molecule type" value="Genomic_DNA"/>
</dbReference>